<dbReference type="Proteomes" id="UP000813444">
    <property type="component" value="Unassembled WGS sequence"/>
</dbReference>
<dbReference type="PANTHER" id="PTHR38788:SF3">
    <property type="entry name" value="CLR5 DOMAIN-CONTAINING PROTEIN"/>
    <property type="match status" value="1"/>
</dbReference>
<dbReference type="InterPro" id="IPR025676">
    <property type="entry name" value="Clr5_dom"/>
</dbReference>
<name>A0A8K0SED1_9HYPO</name>
<comment type="caution">
    <text evidence="2">The sequence shown here is derived from an EMBL/GenBank/DDBJ whole genome shotgun (WGS) entry which is preliminary data.</text>
</comment>
<evidence type="ECO:0000259" key="1">
    <source>
        <dbReference type="Pfam" id="PF14420"/>
    </source>
</evidence>
<dbReference type="AlphaFoldDB" id="A0A8K0SED1"/>
<evidence type="ECO:0000313" key="3">
    <source>
        <dbReference type="Proteomes" id="UP000813444"/>
    </source>
</evidence>
<sequence length="129" mass="15077">MAEPMGQDVPRKMSLSDWNDHKDLIYRWYVREKLKAKEIIAELEHLGFQVAQWELKQRMSAWNMRKNLSRAEQNFVAAREAQAHPGSGRIDYQIAGQSIPRKRIQRLSYTVGRGTTLMAGGDSRQYYTY</sequence>
<gene>
    <name evidence="2" type="ORF">B0I35DRAFT_440478</name>
</gene>
<reference evidence="2" key="1">
    <citation type="journal article" date="2021" name="Nat. Commun.">
        <title>Genetic determinants of endophytism in the Arabidopsis root mycobiome.</title>
        <authorList>
            <person name="Mesny F."/>
            <person name="Miyauchi S."/>
            <person name="Thiergart T."/>
            <person name="Pickel B."/>
            <person name="Atanasova L."/>
            <person name="Karlsson M."/>
            <person name="Huettel B."/>
            <person name="Barry K.W."/>
            <person name="Haridas S."/>
            <person name="Chen C."/>
            <person name="Bauer D."/>
            <person name="Andreopoulos W."/>
            <person name="Pangilinan J."/>
            <person name="LaButti K."/>
            <person name="Riley R."/>
            <person name="Lipzen A."/>
            <person name="Clum A."/>
            <person name="Drula E."/>
            <person name="Henrissat B."/>
            <person name="Kohler A."/>
            <person name="Grigoriev I.V."/>
            <person name="Martin F.M."/>
            <person name="Hacquard S."/>
        </authorList>
    </citation>
    <scope>NUCLEOTIDE SEQUENCE</scope>
    <source>
        <strain evidence="2">MPI-CAGE-CH-0235</strain>
    </source>
</reference>
<keyword evidence="3" id="KW-1185">Reference proteome</keyword>
<accession>A0A8K0SED1</accession>
<dbReference type="Pfam" id="PF14420">
    <property type="entry name" value="Clr5"/>
    <property type="match status" value="1"/>
</dbReference>
<evidence type="ECO:0000313" key="2">
    <source>
        <dbReference type="EMBL" id="KAH7309696.1"/>
    </source>
</evidence>
<dbReference type="PANTHER" id="PTHR38788">
    <property type="entry name" value="CLR5 DOMAIN-CONTAINING PROTEIN"/>
    <property type="match status" value="1"/>
</dbReference>
<proteinExistence type="predicted"/>
<dbReference type="EMBL" id="JAGPNK010000013">
    <property type="protein sequence ID" value="KAH7309696.1"/>
    <property type="molecule type" value="Genomic_DNA"/>
</dbReference>
<organism evidence="2 3">
    <name type="scientific">Stachybotrys elegans</name>
    <dbReference type="NCBI Taxonomy" id="80388"/>
    <lineage>
        <taxon>Eukaryota</taxon>
        <taxon>Fungi</taxon>
        <taxon>Dikarya</taxon>
        <taxon>Ascomycota</taxon>
        <taxon>Pezizomycotina</taxon>
        <taxon>Sordariomycetes</taxon>
        <taxon>Hypocreomycetidae</taxon>
        <taxon>Hypocreales</taxon>
        <taxon>Stachybotryaceae</taxon>
        <taxon>Stachybotrys</taxon>
    </lineage>
</organism>
<dbReference type="OrthoDB" id="539213at2759"/>
<protein>
    <recommendedName>
        <fullName evidence="1">Clr5 domain-containing protein</fullName>
    </recommendedName>
</protein>
<feature type="domain" description="Clr5" evidence="1">
    <location>
        <begin position="16"/>
        <end position="66"/>
    </location>
</feature>